<reference evidence="8 9" key="1">
    <citation type="submission" date="2020-11" db="EMBL/GenBank/DDBJ databases">
        <title>Genome seq and assembly of Sphingosinicella sp.</title>
        <authorList>
            <person name="Chhetri G."/>
        </authorList>
    </citation>
    <scope>NUCLEOTIDE SEQUENCE [LARGE SCALE GENOMIC DNA]</scope>
    <source>
        <strain evidence="8 9">UDD2</strain>
    </source>
</reference>
<accession>A0A7T2LLN6</accession>
<feature type="transmembrane region" description="Helical" evidence="7">
    <location>
        <begin position="12"/>
        <end position="30"/>
    </location>
</feature>
<evidence type="ECO:0000256" key="6">
    <source>
        <dbReference type="ARBA" id="ARBA00023136"/>
    </source>
</evidence>
<name>A0A7T2LLN6_9SPHN</name>
<keyword evidence="9" id="KW-1185">Reference proteome</keyword>
<evidence type="ECO:0000256" key="2">
    <source>
        <dbReference type="ARBA" id="ARBA00006679"/>
    </source>
</evidence>
<evidence type="ECO:0000256" key="5">
    <source>
        <dbReference type="ARBA" id="ARBA00022989"/>
    </source>
</evidence>
<keyword evidence="3" id="KW-1003">Cell membrane</keyword>
<dbReference type="Proteomes" id="UP000594873">
    <property type="component" value="Chromosome"/>
</dbReference>
<comment type="subcellular location">
    <subcellularLocation>
        <location evidence="1">Cell membrane</location>
        <topology evidence="1">Multi-pass membrane protein</topology>
    </subcellularLocation>
</comment>
<evidence type="ECO:0000256" key="1">
    <source>
        <dbReference type="ARBA" id="ARBA00004651"/>
    </source>
</evidence>
<dbReference type="KEGG" id="sflv:IC614_09505"/>
<comment type="similarity">
    <text evidence="2">Belongs to the DoxX family.</text>
</comment>
<dbReference type="InterPro" id="IPR032808">
    <property type="entry name" value="DoxX"/>
</dbReference>
<evidence type="ECO:0000256" key="4">
    <source>
        <dbReference type="ARBA" id="ARBA00022692"/>
    </source>
</evidence>
<organism evidence="8 9">
    <name type="scientific">Allosphingosinicella flava</name>
    <dbReference type="NCBI Taxonomy" id="2771430"/>
    <lineage>
        <taxon>Bacteria</taxon>
        <taxon>Pseudomonadati</taxon>
        <taxon>Pseudomonadota</taxon>
        <taxon>Alphaproteobacteria</taxon>
        <taxon>Sphingomonadales</taxon>
        <taxon>Sphingomonadaceae</taxon>
        <taxon>Allosphingosinicella</taxon>
    </lineage>
</organism>
<keyword evidence="5 7" id="KW-1133">Transmembrane helix</keyword>
<evidence type="ECO:0000256" key="3">
    <source>
        <dbReference type="ARBA" id="ARBA00022475"/>
    </source>
</evidence>
<feature type="transmembrane region" description="Helical" evidence="7">
    <location>
        <begin position="71"/>
        <end position="87"/>
    </location>
</feature>
<dbReference type="RefSeq" id="WP_200971089.1">
    <property type="nucleotide sequence ID" value="NZ_CP065592.1"/>
</dbReference>
<dbReference type="InterPro" id="IPR051907">
    <property type="entry name" value="DoxX-like_oxidoreductase"/>
</dbReference>
<feature type="transmembrane region" description="Helical" evidence="7">
    <location>
        <begin position="102"/>
        <end position="123"/>
    </location>
</feature>
<evidence type="ECO:0000256" key="7">
    <source>
        <dbReference type="SAM" id="Phobius"/>
    </source>
</evidence>
<dbReference type="PANTHER" id="PTHR33452:SF4">
    <property type="entry name" value="BLL4328 PROTEIN"/>
    <property type="match status" value="1"/>
</dbReference>
<proteinExistence type="inferred from homology"/>
<keyword evidence="4 7" id="KW-0812">Transmembrane</keyword>
<dbReference type="AlphaFoldDB" id="A0A7T2LLN6"/>
<dbReference type="EMBL" id="CP065592">
    <property type="protein sequence ID" value="QPQ54563.1"/>
    <property type="molecule type" value="Genomic_DNA"/>
</dbReference>
<gene>
    <name evidence="8" type="ORF">IC614_09505</name>
</gene>
<protein>
    <submittedName>
        <fullName evidence="8">DoxX family protein</fullName>
    </submittedName>
</protein>
<feature type="transmembrane region" description="Helical" evidence="7">
    <location>
        <begin position="42"/>
        <end position="64"/>
    </location>
</feature>
<dbReference type="Pfam" id="PF07681">
    <property type="entry name" value="DoxX"/>
    <property type="match status" value="1"/>
</dbReference>
<sequence>MNANLTAWQPRVLSLLRIVSALLFLEHGTWKLLGFPAGGPDAVPLLSMMGIAGILEIVLGLLLLAGLFTRLAAFIASGQMAVAYWMAHAPKDAFPINNGGDAAILFCFIFLYIVFSGPGAWSLDARRASRRT</sequence>
<keyword evidence="6 7" id="KW-0472">Membrane</keyword>
<evidence type="ECO:0000313" key="8">
    <source>
        <dbReference type="EMBL" id="QPQ54563.1"/>
    </source>
</evidence>
<evidence type="ECO:0000313" key="9">
    <source>
        <dbReference type="Proteomes" id="UP000594873"/>
    </source>
</evidence>
<dbReference type="PANTHER" id="PTHR33452">
    <property type="entry name" value="OXIDOREDUCTASE CATD-RELATED"/>
    <property type="match status" value="1"/>
</dbReference>
<dbReference type="GO" id="GO:0005886">
    <property type="term" value="C:plasma membrane"/>
    <property type="evidence" value="ECO:0007669"/>
    <property type="project" value="UniProtKB-SubCell"/>
</dbReference>